<gene>
    <name evidence="1" type="ORF">AACH10_16975</name>
</gene>
<reference evidence="1 2" key="1">
    <citation type="submission" date="2024-04" db="EMBL/GenBank/DDBJ databases">
        <title>Novel species of the genus Ideonella isolated from streams.</title>
        <authorList>
            <person name="Lu H."/>
        </authorList>
    </citation>
    <scope>NUCLEOTIDE SEQUENCE [LARGE SCALE GENOMIC DNA]</scope>
    <source>
        <strain evidence="1 2">DXS22W</strain>
    </source>
</reference>
<proteinExistence type="predicted"/>
<protein>
    <submittedName>
        <fullName evidence="1">Phosphonate transporter</fullName>
    </submittedName>
</protein>
<dbReference type="Proteomes" id="UP001365405">
    <property type="component" value="Unassembled WGS sequence"/>
</dbReference>
<name>A0ABU9CJW0_9BURK</name>
<dbReference type="EMBL" id="JBBUTH010000008">
    <property type="protein sequence ID" value="MEK8051948.1"/>
    <property type="molecule type" value="Genomic_DNA"/>
</dbReference>
<evidence type="ECO:0000313" key="1">
    <source>
        <dbReference type="EMBL" id="MEK8051948.1"/>
    </source>
</evidence>
<dbReference type="SUPFAM" id="SSF55785">
    <property type="entry name" value="PYP-like sensor domain (PAS domain)"/>
    <property type="match status" value="1"/>
</dbReference>
<evidence type="ECO:0000313" key="2">
    <source>
        <dbReference type="Proteomes" id="UP001365405"/>
    </source>
</evidence>
<comment type="caution">
    <text evidence="1">The sequence shown here is derived from an EMBL/GenBank/DDBJ whole genome shotgun (WGS) entry which is preliminary data.</text>
</comment>
<dbReference type="InterPro" id="IPR035965">
    <property type="entry name" value="PAS-like_dom_sf"/>
</dbReference>
<organism evidence="1 2">
    <name type="scientific">Pseudaquabacterium inlustre</name>
    <dbReference type="NCBI Taxonomy" id="2984192"/>
    <lineage>
        <taxon>Bacteria</taxon>
        <taxon>Pseudomonadati</taxon>
        <taxon>Pseudomonadota</taxon>
        <taxon>Betaproteobacteria</taxon>
        <taxon>Burkholderiales</taxon>
        <taxon>Sphaerotilaceae</taxon>
        <taxon>Pseudaquabacterium</taxon>
    </lineage>
</organism>
<sequence>MNTADLPSTAFDQPDLWSVLSSLDDGALDALGFGVIGFDAADIVQRYNATESRLAALGRHQVVGLPLFTVVAPCMDNALVAQRFHGARQQARPLDATIDYVLTLRMRPTPVRLRLLAGPADAPPDRLSYVCVQR</sequence>
<accession>A0ABU9CJW0</accession>
<keyword evidence="2" id="KW-1185">Reference proteome</keyword>
<dbReference type="RefSeq" id="WP_341411643.1">
    <property type="nucleotide sequence ID" value="NZ_JBBUTH010000008.1"/>
</dbReference>
<dbReference type="Gene3D" id="3.30.450.20">
    <property type="entry name" value="PAS domain"/>
    <property type="match status" value="1"/>
</dbReference>